<evidence type="ECO:0000256" key="3">
    <source>
        <dbReference type="ARBA" id="ARBA00022692"/>
    </source>
</evidence>
<reference evidence="7 8" key="1">
    <citation type="journal article" date="2005" name="Nat. Biotechnol.">
        <title>The genome sequence of the ethanologenic bacterium Zymomonas mobilis ZM4.</title>
        <authorList>
            <person name="Seo J.S."/>
            <person name="Chong H."/>
            <person name="Park H.S."/>
            <person name="Yoon K.O."/>
            <person name="Jung C."/>
            <person name="Kim J.J."/>
            <person name="Hong J.H."/>
            <person name="Kim H."/>
            <person name="Kim J.H."/>
            <person name="Kil J.I."/>
            <person name="Park C.J."/>
            <person name="Oh H.M."/>
            <person name="Lee J.S."/>
            <person name="Jin S.J."/>
            <person name="Um H.W."/>
            <person name="Lee H.J."/>
            <person name="Oh S.J."/>
            <person name="Kim J.Y."/>
            <person name="Kang H.L."/>
            <person name="Lee S.Y."/>
            <person name="Lee K.J."/>
            <person name="Kang H.S."/>
        </authorList>
    </citation>
    <scope>NUCLEOTIDE SEQUENCE [LARGE SCALE GENOMIC DNA]</scope>
    <source>
        <strain evidence="8">ATCC 31821 / ZM4 / CP4</strain>
    </source>
</reference>
<feature type="transmembrane region" description="Helical" evidence="6">
    <location>
        <begin position="145"/>
        <end position="167"/>
    </location>
</feature>
<dbReference type="GO" id="GO:0033228">
    <property type="term" value="P:cysteine export across plasma membrane"/>
    <property type="evidence" value="ECO:0007669"/>
    <property type="project" value="TreeGrafter"/>
</dbReference>
<feature type="transmembrane region" description="Helical" evidence="6">
    <location>
        <begin position="43"/>
        <end position="62"/>
    </location>
</feature>
<keyword evidence="8" id="KW-1185">Reference proteome</keyword>
<dbReference type="HOGENOM" id="CLU_079569_1_0_5"/>
<evidence type="ECO:0000256" key="2">
    <source>
        <dbReference type="ARBA" id="ARBA00022475"/>
    </source>
</evidence>
<feature type="transmembrane region" description="Helical" evidence="6">
    <location>
        <begin position="105"/>
        <end position="125"/>
    </location>
</feature>
<dbReference type="RefSeq" id="WP_011240029.1">
    <property type="nucleotide sequence ID" value="NC_006526.2"/>
</dbReference>
<keyword evidence="3 6" id="KW-0812">Transmembrane</keyword>
<dbReference type="eggNOG" id="COG1280">
    <property type="taxonomic scope" value="Bacteria"/>
</dbReference>
<dbReference type="KEGG" id="zmo:ZMO0047"/>
<reference evidence="7 8" key="2">
    <citation type="journal article" date="2009" name="Nat. Biotechnol.">
        <title>Improved genome annotation for Zymomonas mobilis.</title>
        <authorList>
            <person name="Yang S."/>
            <person name="Pappas K.M."/>
            <person name="Hauser L.J."/>
            <person name="Land M.L."/>
            <person name="Chen G.L."/>
            <person name="Hurst G.B."/>
            <person name="Pan C."/>
            <person name="Kouvelis V.N."/>
            <person name="Typas M.A."/>
            <person name="Pelletier D.A."/>
            <person name="Klingeman D.M."/>
            <person name="Chang Y.J."/>
            <person name="Samatova N.F."/>
            <person name="Brown S.D."/>
        </authorList>
    </citation>
    <scope>NUCLEOTIDE SEQUENCE [LARGE SCALE GENOMIC DNA]</scope>
    <source>
        <strain evidence="8">ATCC 31821 / ZM4 / CP4</strain>
    </source>
</reference>
<sequence>MLSFPELSALCLFLFSNSITPGPNNAILSASCFNYGFKKSLPFLAGVCFGFFFLALLVGLGFNAVFQHFPQCYTIMRLICVFYLLYLAWKIATSKGSQTRTRQKAFGFFQSFALQLINPKLWLAATGVASTYLPKGYAFPDLLKAALIGILILLPCSLLWMLFGSILHQWMKRPRLLRFFNLAMAALLLLSLYPLTASLIP</sequence>
<organism evidence="7 8">
    <name type="scientific">Zymomonas mobilis subsp. mobilis (strain ATCC 31821 / ZM4 / CP4)</name>
    <dbReference type="NCBI Taxonomy" id="264203"/>
    <lineage>
        <taxon>Bacteria</taxon>
        <taxon>Pseudomonadati</taxon>
        <taxon>Pseudomonadota</taxon>
        <taxon>Alphaproteobacteria</taxon>
        <taxon>Sphingomonadales</taxon>
        <taxon>Zymomonadaceae</taxon>
        <taxon>Zymomonas</taxon>
    </lineage>
</organism>
<evidence type="ECO:0000313" key="7">
    <source>
        <dbReference type="EMBL" id="AAV88671.2"/>
    </source>
</evidence>
<dbReference type="GO" id="GO:0015171">
    <property type="term" value="F:amino acid transmembrane transporter activity"/>
    <property type="evidence" value="ECO:0007669"/>
    <property type="project" value="TreeGrafter"/>
</dbReference>
<feature type="transmembrane region" description="Helical" evidence="6">
    <location>
        <begin position="74"/>
        <end position="93"/>
    </location>
</feature>
<evidence type="ECO:0000256" key="4">
    <source>
        <dbReference type="ARBA" id="ARBA00022989"/>
    </source>
</evidence>
<dbReference type="EMBL" id="AE008692">
    <property type="protein sequence ID" value="AAV88671.2"/>
    <property type="molecule type" value="Genomic_DNA"/>
</dbReference>
<protein>
    <submittedName>
        <fullName evidence="7">Lysine exporter protein (LYSE/YGGA)</fullName>
    </submittedName>
</protein>
<dbReference type="Pfam" id="PF01810">
    <property type="entry name" value="LysE"/>
    <property type="match status" value="1"/>
</dbReference>
<gene>
    <name evidence="7" type="ordered locus">ZMO0047</name>
</gene>
<keyword evidence="5 6" id="KW-0472">Membrane</keyword>
<comment type="subcellular location">
    <subcellularLocation>
        <location evidence="1">Cell membrane</location>
        <topology evidence="1">Multi-pass membrane protein</topology>
    </subcellularLocation>
</comment>
<proteinExistence type="predicted"/>
<dbReference type="PANTHER" id="PTHR30086">
    <property type="entry name" value="ARGININE EXPORTER PROTEIN ARGO"/>
    <property type="match status" value="1"/>
</dbReference>
<name>Q5NRI4_ZYMMO</name>
<feature type="transmembrane region" description="Helical" evidence="6">
    <location>
        <begin position="179"/>
        <end position="200"/>
    </location>
</feature>
<evidence type="ECO:0000256" key="5">
    <source>
        <dbReference type="ARBA" id="ARBA00023136"/>
    </source>
</evidence>
<keyword evidence="2" id="KW-1003">Cell membrane</keyword>
<dbReference type="Proteomes" id="UP000001173">
    <property type="component" value="Chromosome"/>
</dbReference>
<dbReference type="PANTHER" id="PTHR30086:SF20">
    <property type="entry name" value="ARGININE EXPORTER PROTEIN ARGO-RELATED"/>
    <property type="match status" value="1"/>
</dbReference>
<evidence type="ECO:0000256" key="6">
    <source>
        <dbReference type="SAM" id="Phobius"/>
    </source>
</evidence>
<accession>Q5NRI4</accession>
<dbReference type="GO" id="GO:0005886">
    <property type="term" value="C:plasma membrane"/>
    <property type="evidence" value="ECO:0007669"/>
    <property type="project" value="UniProtKB-SubCell"/>
</dbReference>
<evidence type="ECO:0000256" key="1">
    <source>
        <dbReference type="ARBA" id="ARBA00004651"/>
    </source>
</evidence>
<dbReference type="AlphaFoldDB" id="Q5NRI4"/>
<evidence type="ECO:0000313" key="8">
    <source>
        <dbReference type="Proteomes" id="UP000001173"/>
    </source>
</evidence>
<dbReference type="InterPro" id="IPR001123">
    <property type="entry name" value="LeuE-type"/>
</dbReference>
<keyword evidence="4 6" id="KW-1133">Transmembrane helix</keyword>